<dbReference type="STRING" id="67285.AQI88_25100"/>
<dbReference type="AlphaFoldDB" id="A0A101NIP1"/>
<dbReference type="Pfam" id="PF13439">
    <property type="entry name" value="Glyco_transf_4"/>
    <property type="match status" value="1"/>
</dbReference>
<evidence type="ECO:0000313" key="4">
    <source>
        <dbReference type="EMBL" id="KUM93692.1"/>
    </source>
</evidence>
<keyword evidence="5" id="KW-1185">Reference proteome</keyword>
<dbReference type="InterPro" id="IPR050194">
    <property type="entry name" value="Glycosyltransferase_grp1"/>
</dbReference>
<evidence type="ECO:0000313" key="5">
    <source>
        <dbReference type="Proteomes" id="UP000054241"/>
    </source>
</evidence>
<dbReference type="SUPFAM" id="SSF53756">
    <property type="entry name" value="UDP-Glycosyltransferase/glycogen phosphorylase"/>
    <property type="match status" value="1"/>
</dbReference>
<evidence type="ECO:0000256" key="2">
    <source>
        <dbReference type="ARBA" id="ARBA00022679"/>
    </source>
</evidence>
<dbReference type="Gene3D" id="3.40.50.2000">
    <property type="entry name" value="Glycogen Phosphorylase B"/>
    <property type="match status" value="2"/>
</dbReference>
<dbReference type="Pfam" id="PF13692">
    <property type="entry name" value="Glyco_trans_1_4"/>
    <property type="match status" value="1"/>
</dbReference>
<accession>A0A101NIP1</accession>
<dbReference type="InterPro" id="IPR028098">
    <property type="entry name" value="Glyco_trans_4-like_N"/>
</dbReference>
<sequence length="394" mass="41863">MRIPPRPVPHRATPSAARAPHVLHVTQPVEGGVARLVTDLAAAQLAAGLRVTVACPGGGTLTNALHAAGCSVLPWEATRAPGPWLPGEVGRLARLVHDVRPDVVHAHSAKAGLAARLAVRGRIPTVYQPHAWSFEAVDGVKAHAALRWERFGARWAARVLCVSEAQRRSGEQRGITAQWHVVRNGVDTRRFRPEGNSARSGAGPLVVCVGRLCRQKGQDVLLEAWPAVVRQLPAARLVLVGDGPDADRLYAGAPASVEFAGPALDAAPWYRAADVVVLPSRWEGMALVPLEAMACARPVLVTDVDGARESLPPGHLPYCLVPPEDPDALAGALTALLRRTPLRAALGAQGRAHVLAAHDVRHATHSVIGVYRELLGLVTRPLVVPNQSRESITT</sequence>
<protein>
    <submittedName>
        <fullName evidence="4">Glycosyl transferase family 1</fullName>
    </submittedName>
</protein>
<dbReference type="PANTHER" id="PTHR45947">
    <property type="entry name" value="SULFOQUINOVOSYL TRANSFERASE SQD2"/>
    <property type="match status" value="1"/>
</dbReference>
<evidence type="ECO:0000256" key="1">
    <source>
        <dbReference type="ARBA" id="ARBA00022676"/>
    </source>
</evidence>
<gene>
    <name evidence="4" type="ORF">AQI88_25100</name>
</gene>
<name>A0A101NIP1_9ACTN</name>
<dbReference type="RefSeq" id="WP_067003330.1">
    <property type="nucleotide sequence ID" value="NZ_BNDU01000006.1"/>
</dbReference>
<dbReference type="PANTHER" id="PTHR45947:SF3">
    <property type="entry name" value="SULFOQUINOVOSYL TRANSFERASE SQD2"/>
    <property type="match status" value="1"/>
</dbReference>
<keyword evidence="2 4" id="KW-0808">Transferase</keyword>
<dbReference type="OrthoDB" id="193659at2"/>
<comment type="caution">
    <text evidence="4">The sequence shown here is derived from an EMBL/GenBank/DDBJ whole genome shotgun (WGS) entry which is preliminary data.</text>
</comment>
<feature type="domain" description="Glycosyltransferase subfamily 4-like N-terminal" evidence="3">
    <location>
        <begin position="31"/>
        <end position="190"/>
    </location>
</feature>
<dbReference type="Proteomes" id="UP000054241">
    <property type="component" value="Unassembled WGS sequence"/>
</dbReference>
<organism evidence="4 5">
    <name type="scientific">Streptomyces cellostaticus</name>
    <dbReference type="NCBI Taxonomy" id="67285"/>
    <lineage>
        <taxon>Bacteria</taxon>
        <taxon>Bacillati</taxon>
        <taxon>Actinomycetota</taxon>
        <taxon>Actinomycetes</taxon>
        <taxon>Kitasatosporales</taxon>
        <taxon>Streptomycetaceae</taxon>
        <taxon>Streptomyces</taxon>
    </lineage>
</organism>
<proteinExistence type="predicted"/>
<dbReference type="GO" id="GO:0016758">
    <property type="term" value="F:hexosyltransferase activity"/>
    <property type="evidence" value="ECO:0007669"/>
    <property type="project" value="TreeGrafter"/>
</dbReference>
<evidence type="ECO:0000259" key="3">
    <source>
        <dbReference type="Pfam" id="PF13439"/>
    </source>
</evidence>
<dbReference type="EMBL" id="LMWL01000044">
    <property type="protein sequence ID" value="KUM93692.1"/>
    <property type="molecule type" value="Genomic_DNA"/>
</dbReference>
<dbReference type="GO" id="GO:1901137">
    <property type="term" value="P:carbohydrate derivative biosynthetic process"/>
    <property type="evidence" value="ECO:0007669"/>
    <property type="project" value="UniProtKB-ARBA"/>
</dbReference>
<reference evidence="4 5" key="1">
    <citation type="submission" date="2015-10" db="EMBL/GenBank/DDBJ databases">
        <title>Draft genome sequence of Streptomyces cellostaticus DSM 40189, type strain for the species Streptomyces cellostaticus.</title>
        <authorList>
            <person name="Ruckert C."/>
            <person name="Winkler A."/>
            <person name="Kalinowski J."/>
            <person name="Kampfer P."/>
            <person name="Glaeser S."/>
        </authorList>
    </citation>
    <scope>NUCLEOTIDE SEQUENCE [LARGE SCALE GENOMIC DNA]</scope>
    <source>
        <strain evidence="4 5">DSM 40189</strain>
    </source>
</reference>
<keyword evidence="1" id="KW-0328">Glycosyltransferase</keyword>